<feature type="region of interest" description="Disordered" evidence="1">
    <location>
        <begin position="64"/>
        <end position="108"/>
    </location>
</feature>
<sequence>MCSRDSMSSCPGRNTSTSPCLYVRLIWSTLTIAACTTVGSTLQAATYLQIVLLRVGRVVGVKGERSARDPYHRAPLEERREGRRLERGGHDDHLQIPPLRDARSQDPQQHICTDRPFVRLVNDHDGVLGEEAVIEHLAQQHAVRDVFDFRLF</sequence>
<gene>
    <name evidence="2" type="ORF">BcabD6B2_37130</name>
</gene>
<evidence type="ECO:0000313" key="3">
    <source>
        <dbReference type="Proteomes" id="UP001497744"/>
    </source>
</evidence>
<feature type="compositionally biased region" description="Basic and acidic residues" evidence="1">
    <location>
        <begin position="64"/>
        <end position="104"/>
    </location>
</feature>
<proteinExistence type="predicted"/>
<comment type="caution">
    <text evidence="2">The sequence shown here is derived from an EMBL/GenBank/DDBJ whole genome shotgun (WGS) entry which is preliminary data.</text>
</comment>
<name>A0AAV4LWZ4_BABCB</name>
<protein>
    <recommendedName>
        <fullName evidence="4">Secreted protein</fullName>
    </recommendedName>
</protein>
<organism evidence="2 3">
    <name type="scientific">Babesia caballi</name>
    <dbReference type="NCBI Taxonomy" id="5871"/>
    <lineage>
        <taxon>Eukaryota</taxon>
        <taxon>Sar</taxon>
        <taxon>Alveolata</taxon>
        <taxon>Apicomplexa</taxon>
        <taxon>Aconoidasida</taxon>
        <taxon>Piroplasmida</taxon>
        <taxon>Babesiidae</taxon>
        <taxon>Babesia</taxon>
    </lineage>
</organism>
<dbReference type="Proteomes" id="UP001497744">
    <property type="component" value="Unassembled WGS sequence"/>
</dbReference>
<accession>A0AAV4LWZ4</accession>
<dbReference type="RefSeq" id="XP_067716347.1">
    <property type="nucleotide sequence ID" value="XM_067860246.1"/>
</dbReference>
<evidence type="ECO:0008006" key="4">
    <source>
        <dbReference type="Google" id="ProtNLM"/>
    </source>
</evidence>
<reference evidence="2 3" key="1">
    <citation type="submission" date="2021-06" db="EMBL/GenBank/DDBJ databases">
        <title>Genome sequence of Babesia caballi.</title>
        <authorList>
            <person name="Yamagishi J."/>
            <person name="Kidaka T."/>
            <person name="Ochi A."/>
        </authorList>
    </citation>
    <scope>NUCLEOTIDE SEQUENCE [LARGE SCALE GENOMIC DNA]</scope>
    <source>
        <strain evidence="2">USDA-D6B2</strain>
    </source>
</reference>
<dbReference type="PROSITE" id="PS51257">
    <property type="entry name" value="PROKAR_LIPOPROTEIN"/>
    <property type="match status" value="1"/>
</dbReference>
<dbReference type="AlphaFoldDB" id="A0AAV4LWZ4"/>
<dbReference type="EMBL" id="BPLF01000003">
    <property type="protein sequence ID" value="GIX64278.1"/>
    <property type="molecule type" value="Genomic_DNA"/>
</dbReference>
<dbReference type="GeneID" id="94195759"/>
<evidence type="ECO:0000313" key="2">
    <source>
        <dbReference type="EMBL" id="GIX64278.1"/>
    </source>
</evidence>
<evidence type="ECO:0000256" key="1">
    <source>
        <dbReference type="SAM" id="MobiDB-lite"/>
    </source>
</evidence>
<keyword evidence="3" id="KW-1185">Reference proteome</keyword>